<dbReference type="VEuPathDB" id="FungiDB:YALI0_E21802g"/>
<keyword evidence="9" id="KW-0156">Chromatin regulator</keyword>
<feature type="compositionally biased region" description="Polar residues" evidence="14">
    <location>
        <begin position="359"/>
        <end position="372"/>
    </location>
</feature>
<feature type="compositionally biased region" description="Basic and acidic residues" evidence="14">
    <location>
        <begin position="797"/>
        <end position="813"/>
    </location>
</feature>
<dbReference type="PROSITE" id="PS50280">
    <property type="entry name" value="SET"/>
    <property type="match status" value="1"/>
</dbReference>
<organism evidence="16 17">
    <name type="scientific">Yarrowia lipolytica</name>
    <name type="common">Candida lipolytica</name>
    <dbReference type="NCBI Taxonomy" id="4952"/>
    <lineage>
        <taxon>Eukaryota</taxon>
        <taxon>Fungi</taxon>
        <taxon>Dikarya</taxon>
        <taxon>Ascomycota</taxon>
        <taxon>Saccharomycotina</taxon>
        <taxon>Dipodascomycetes</taxon>
        <taxon>Dipodascales</taxon>
        <taxon>Dipodascales incertae sedis</taxon>
        <taxon>Yarrowia</taxon>
    </lineage>
</organism>
<feature type="region of interest" description="Disordered" evidence="14">
    <location>
        <begin position="661"/>
        <end position="853"/>
    </location>
</feature>
<feature type="domain" description="SET" evidence="15">
    <location>
        <begin position="111"/>
        <end position="223"/>
    </location>
</feature>
<evidence type="ECO:0000256" key="3">
    <source>
        <dbReference type="ARBA" id="ARBA00014232"/>
    </source>
</evidence>
<proteinExistence type="predicted"/>
<name>A0A1D8NJG3_YARLL</name>
<comment type="catalytic activity">
    <reaction evidence="13">
        <text>L-lysyl(20)-[histone H4] + 3 S-adenosyl-L-methionine = N(6),N(6),N(6)-trimethyl-L-lysyl(20)-[histone H4] + 3 S-adenosyl-L-homocysteine + 3 H(+)</text>
        <dbReference type="Rhea" id="RHEA:64456"/>
        <dbReference type="Rhea" id="RHEA-COMP:15554"/>
        <dbReference type="Rhea" id="RHEA-COMP:15998"/>
        <dbReference type="ChEBI" id="CHEBI:15378"/>
        <dbReference type="ChEBI" id="CHEBI:29969"/>
        <dbReference type="ChEBI" id="CHEBI:57856"/>
        <dbReference type="ChEBI" id="CHEBI:59789"/>
        <dbReference type="ChEBI" id="CHEBI:61961"/>
        <dbReference type="EC" id="2.1.1.372"/>
    </reaction>
</comment>
<dbReference type="SUPFAM" id="SSF82199">
    <property type="entry name" value="SET domain"/>
    <property type="match status" value="1"/>
</dbReference>
<evidence type="ECO:0000256" key="6">
    <source>
        <dbReference type="ARBA" id="ARBA00022603"/>
    </source>
</evidence>
<evidence type="ECO:0000256" key="5">
    <source>
        <dbReference type="ARBA" id="ARBA00022454"/>
    </source>
</evidence>
<evidence type="ECO:0000256" key="12">
    <source>
        <dbReference type="ARBA" id="ARBA00030653"/>
    </source>
</evidence>
<dbReference type="GO" id="GO:0005694">
    <property type="term" value="C:chromosome"/>
    <property type="evidence" value="ECO:0007669"/>
    <property type="project" value="UniProtKB-SubCell"/>
</dbReference>
<dbReference type="PANTHER" id="PTHR12977:SF4">
    <property type="entry name" value="HISTONE-LYSINE N-METHYLTRANSFERASE KMT5B"/>
    <property type="match status" value="1"/>
</dbReference>
<dbReference type="Gene3D" id="2.170.270.10">
    <property type="entry name" value="SET domain"/>
    <property type="match status" value="1"/>
</dbReference>
<dbReference type="VEuPathDB" id="FungiDB:YALI1_E25812g"/>
<dbReference type="GO" id="GO:0032259">
    <property type="term" value="P:methylation"/>
    <property type="evidence" value="ECO:0007669"/>
    <property type="project" value="UniProtKB-KW"/>
</dbReference>
<protein>
    <recommendedName>
        <fullName evidence="4">Histone-lysine N-methyltransferase SET9</fullName>
        <ecNumber evidence="11">2.1.1.372</ecNumber>
    </recommendedName>
    <alternativeName>
        <fullName evidence="3">Histone-lysine N-methyltransferase set9</fullName>
    </alternativeName>
    <alternativeName>
        <fullName evidence="12">SET domain protein 9</fullName>
    </alternativeName>
</protein>
<feature type="compositionally biased region" description="Acidic residues" evidence="14">
    <location>
        <begin position="253"/>
        <end position="263"/>
    </location>
</feature>
<feature type="compositionally biased region" description="Low complexity" evidence="14">
    <location>
        <begin position="776"/>
        <end position="789"/>
    </location>
</feature>
<feature type="compositionally biased region" description="Basic and acidic residues" evidence="14">
    <location>
        <begin position="696"/>
        <end position="712"/>
    </location>
</feature>
<feature type="compositionally biased region" description="Basic and acidic residues" evidence="14">
    <location>
        <begin position="278"/>
        <end position="302"/>
    </location>
</feature>
<dbReference type="AlphaFoldDB" id="A0A1D8NJG3"/>
<keyword evidence="7" id="KW-0808">Transferase</keyword>
<dbReference type="GO" id="GO:0140943">
    <property type="term" value="F:histone H4K20 trimethyltransferase activity"/>
    <property type="evidence" value="ECO:0007669"/>
    <property type="project" value="UniProtKB-EC"/>
</dbReference>
<evidence type="ECO:0000313" key="17">
    <source>
        <dbReference type="Proteomes" id="UP000182444"/>
    </source>
</evidence>
<evidence type="ECO:0000256" key="14">
    <source>
        <dbReference type="SAM" id="MobiDB-lite"/>
    </source>
</evidence>
<feature type="region of interest" description="Disordered" evidence="14">
    <location>
        <begin position="243"/>
        <end position="310"/>
    </location>
</feature>
<dbReference type="InterPro" id="IPR041938">
    <property type="entry name" value="Hist-Lys_N-MTase_N"/>
</dbReference>
<dbReference type="GO" id="GO:0005634">
    <property type="term" value="C:nucleus"/>
    <property type="evidence" value="ECO:0007669"/>
    <property type="project" value="UniProtKB-SubCell"/>
</dbReference>
<dbReference type="Proteomes" id="UP000182444">
    <property type="component" value="Chromosome 1E"/>
</dbReference>
<dbReference type="PANTHER" id="PTHR12977">
    <property type="entry name" value="SUPPRESSOR OF VARIEGATION 4-20-RELATED"/>
    <property type="match status" value="1"/>
</dbReference>
<feature type="region of interest" description="Disordered" evidence="14">
    <location>
        <begin position="359"/>
        <end position="378"/>
    </location>
</feature>
<dbReference type="EMBL" id="CP017557">
    <property type="protein sequence ID" value="AOW05767.1"/>
    <property type="molecule type" value="Genomic_DNA"/>
</dbReference>
<evidence type="ECO:0000256" key="2">
    <source>
        <dbReference type="ARBA" id="ARBA00004286"/>
    </source>
</evidence>
<dbReference type="Gene3D" id="1.10.10.1700">
    <property type="entry name" value="Histone-lysine N-methyltransferase"/>
    <property type="match status" value="1"/>
</dbReference>
<evidence type="ECO:0000256" key="11">
    <source>
        <dbReference type="ARBA" id="ARBA00024057"/>
    </source>
</evidence>
<dbReference type="InterPro" id="IPR025783">
    <property type="entry name" value="Set9_fungi"/>
</dbReference>
<accession>A0A1D8NJG3</accession>
<dbReference type="eggNOG" id="KOG2589">
    <property type="taxonomic scope" value="Eukaryota"/>
</dbReference>
<evidence type="ECO:0000256" key="8">
    <source>
        <dbReference type="ARBA" id="ARBA00022691"/>
    </source>
</evidence>
<comment type="subcellular location">
    <subcellularLocation>
        <location evidence="2">Chromosome</location>
    </subcellularLocation>
    <subcellularLocation>
        <location evidence="1">Nucleus</location>
    </subcellularLocation>
</comment>
<evidence type="ECO:0000256" key="4">
    <source>
        <dbReference type="ARBA" id="ARBA00015413"/>
    </source>
</evidence>
<sequence>MITVTPGELATIDDALTDLLLERVFYWAEVRKASVHYKPLRGISDRHIHDLVRSIAACETGAAANLAVKKATNAFLELKEVRGYRGRLSPLAYEEFQRHTVRYLTIYKASCGFEINVSMRYKCRSNRGESCVISRVRYNRGDEIVGLSGCLAKMTKDEELALANDFSVLHSSRRGGNCLMLGPARFVNHDCSANARFVPVPSGMVIQAVKPINVGDEITVKYAENYFGRRNKECLCQTCEENSRGLYGSPQESSEEESDDDMDELTKIELQRRKKRQEQREGGTPELREGGRGSSESSRETSEEAIEISTSKNWPLIPKIESHTADSTPLPVPVGEVSEATVTEVSTVVPAQEAIPVNESTTALSQSSNEFQDPTIDPILNGASAEIRFPSLPSPDTTTSPESQVPPFIQPKSARRNHHYLGMHNTDERVRFNDRLSVLDERGGSEDMESCLVSGSESRDDSTAMSRDEESSRDDGDGSRSKRSKRHVRAQRKNSGSWSFSQEDLSFDRLCKAAREQAYDPSRYALTGVYGFSVSGATQTCVSCCSVYNLTDGPKTLGHFCPRCHRHAAIHSFAWPYTNHKHALPLCLLMMRPPKKLEDEDWGLSKPQVAQQFGAKNRKIFEEDGLLVQKKRKSLAWSWEYTKEEPAQEITSMRIEDMSPKELKKWSQAGRQTRSGRVSMLPEKPKRSRKSAPEPVEMRDNVAQLSREERAWKRARRGTVGHEKVEVNTPTVETPSTGTPKVKKLHWKQKLAMERRQKEAEEAEVAETRVADGVDASTPSPAGSTPTPRGRGRPRKSSREEEIPPEKTPEAKRPSPAATKTPSMSPKVKKEPLSMSFSMSPTSRSGRVRNPTEKALQLMEQGEYVI</sequence>
<dbReference type="PROSITE" id="PS51567">
    <property type="entry name" value="SAM_MT43_SUVAR420_1"/>
    <property type="match status" value="1"/>
</dbReference>
<dbReference type="InterPro" id="IPR001214">
    <property type="entry name" value="SET_dom"/>
</dbReference>
<reference evidence="16 17" key="1">
    <citation type="journal article" date="2016" name="PLoS ONE">
        <title>Sequence Assembly of Yarrowia lipolytica Strain W29/CLIB89 Shows Transposable Element Diversity.</title>
        <authorList>
            <person name="Magnan C."/>
            <person name="Yu J."/>
            <person name="Chang I."/>
            <person name="Jahn E."/>
            <person name="Kanomata Y."/>
            <person name="Wu J."/>
            <person name="Zeller M."/>
            <person name="Oakes M."/>
            <person name="Baldi P."/>
            <person name="Sandmeyer S."/>
        </authorList>
    </citation>
    <scope>NUCLEOTIDE SEQUENCE [LARGE SCALE GENOMIC DNA]</scope>
    <source>
        <strain evidence="17">CLIB89(W29)</strain>
    </source>
</reference>
<feature type="compositionally biased region" description="Basic residues" evidence="14">
    <location>
        <begin position="481"/>
        <end position="492"/>
    </location>
</feature>
<dbReference type="InterPro" id="IPR039977">
    <property type="entry name" value="Suv4-20/Set9"/>
</dbReference>
<feature type="compositionally biased region" description="Low complexity" evidence="14">
    <location>
        <begin position="390"/>
        <end position="403"/>
    </location>
</feature>
<evidence type="ECO:0000256" key="7">
    <source>
        <dbReference type="ARBA" id="ARBA00022679"/>
    </source>
</evidence>
<gene>
    <name evidence="16" type="ORF">YALI1_E25812g</name>
</gene>
<feature type="compositionally biased region" description="Basic and acidic residues" evidence="14">
    <location>
        <begin position="457"/>
        <end position="480"/>
    </location>
</feature>
<evidence type="ECO:0000256" key="10">
    <source>
        <dbReference type="ARBA" id="ARBA00023242"/>
    </source>
</evidence>
<dbReference type="KEGG" id="yli:2911957"/>
<feature type="compositionally biased region" description="Polar residues" evidence="14">
    <location>
        <begin position="728"/>
        <end position="739"/>
    </location>
</feature>
<dbReference type="EC" id="2.1.1.372" evidence="11"/>
<keyword evidence="6" id="KW-0489">Methyltransferase</keyword>
<feature type="compositionally biased region" description="Basic and acidic residues" evidence="14">
    <location>
        <begin position="751"/>
        <end position="772"/>
    </location>
</feature>
<keyword evidence="10" id="KW-0539">Nucleus</keyword>
<dbReference type="RefSeq" id="XP_504243.3">
    <property type="nucleotide sequence ID" value="XM_504243.3"/>
</dbReference>
<evidence type="ECO:0000313" key="16">
    <source>
        <dbReference type="EMBL" id="AOW05767.1"/>
    </source>
</evidence>
<feature type="compositionally biased region" description="Low complexity" evidence="14">
    <location>
        <begin position="834"/>
        <end position="845"/>
    </location>
</feature>
<feature type="region of interest" description="Disordered" evidence="14">
    <location>
        <begin position="383"/>
        <end position="416"/>
    </location>
</feature>
<feature type="region of interest" description="Disordered" evidence="14">
    <location>
        <begin position="443"/>
        <end position="495"/>
    </location>
</feature>
<dbReference type="InterPro" id="IPR046341">
    <property type="entry name" value="SET_dom_sf"/>
</dbReference>
<dbReference type="CDD" id="cd10524">
    <property type="entry name" value="SET_Suv4-20-like"/>
    <property type="match status" value="1"/>
</dbReference>
<evidence type="ECO:0000256" key="1">
    <source>
        <dbReference type="ARBA" id="ARBA00004123"/>
    </source>
</evidence>
<keyword evidence="8" id="KW-0949">S-adenosyl-L-methionine</keyword>
<keyword evidence="5" id="KW-0158">Chromosome</keyword>
<evidence type="ECO:0000256" key="9">
    <source>
        <dbReference type="ARBA" id="ARBA00022853"/>
    </source>
</evidence>
<evidence type="ECO:0000259" key="15">
    <source>
        <dbReference type="PROSITE" id="PS50280"/>
    </source>
</evidence>
<evidence type="ECO:0000256" key="13">
    <source>
        <dbReference type="ARBA" id="ARBA00048081"/>
    </source>
</evidence>
<dbReference type="Pfam" id="PF00856">
    <property type="entry name" value="SET"/>
    <property type="match status" value="1"/>
</dbReference>
<dbReference type="GeneID" id="2911957"/>